<proteinExistence type="predicted"/>
<dbReference type="Proteomes" id="UP000267469">
    <property type="component" value="Unassembled WGS sequence"/>
</dbReference>
<evidence type="ECO:0000256" key="3">
    <source>
        <dbReference type="ARBA" id="ARBA00022475"/>
    </source>
</evidence>
<name>A0A3N0E7U6_SINP1</name>
<evidence type="ECO:0000313" key="6">
    <source>
        <dbReference type="EMBL" id="RNL83926.1"/>
    </source>
</evidence>
<protein>
    <recommendedName>
        <fullName evidence="8">Iron ABC transporter ATP-binding protein</fullName>
    </recommendedName>
</protein>
<keyword evidence="3" id="KW-1003">Cell membrane</keyword>
<sequence length="86" mass="9924">MRHAVDIMQAITRLARELGKTIVIVIHDINFAANYSDYIIGLKDGEVICDDETTVIVREDMLKKLYGIDFRITRDNATLLCNYYKI</sequence>
<evidence type="ECO:0000256" key="1">
    <source>
        <dbReference type="ARBA" id="ARBA00004202"/>
    </source>
</evidence>
<dbReference type="SUPFAM" id="SSF52540">
    <property type="entry name" value="P-loop containing nucleoside triphosphate hydrolases"/>
    <property type="match status" value="1"/>
</dbReference>
<dbReference type="PANTHER" id="PTHR42771:SF3">
    <property type="entry name" value="PETROBACTIN IMPORT ATP-BINDING PROTEIN YCLP"/>
    <property type="match status" value="1"/>
</dbReference>
<evidence type="ECO:0000313" key="7">
    <source>
        <dbReference type="Proteomes" id="UP000267469"/>
    </source>
</evidence>
<keyword evidence="7" id="KW-1185">Reference proteome</keyword>
<reference evidence="6 7" key="1">
    <citation type="submission" date="2018-10" db="EMBL/GenBank/DDBJ databases">
        <title>Sinomicrobium pectinilyticum sp. nov., a pectinase-producing bacterium isolated from alkaline and saline soil, and emended description of the genus Sinomicrobium.</title>
        <authorList>
            <person name="Cheng B."/>
            <person name="Li C."/>
            <person name="Lai Q."/>
            <person name="Du M."/>
            <person name="Shao Z."/>
            <person name="Xu P."/>
            <person name="Yang C."/>
        </authorList>
    </citation>
    <scope>NUCLEOTIDE SEQUENCE [LARGE SCALE GENOMIC DNA]</scope>
    <source>
        <strain evidence="6 7">5DNS001</strain>
    </source>
</reference>
<keyword evidence="4" id="KW-0406">Ion transport</keyword>
<evidence type="ECO:0008006" key="8">
    <source>
        <dbReference type="Google" id="ProtNLM"/>
    </source>
</evidence>
<dbReference type="EMBL" id="RJTM01000100">
    <property type="protein sequence ID" value="RNL83926.1"/>
    <property type="molecule type" value="Genomic_DNA"/>
</dbReference>
<organism evidence="6 7">
    <name type="scientific">Sinomicrobium pectinilyticum</name>
    <dbReference type="NCBI Taxonomy" id="1084421"/>
    <lineage>
        <taxon>Bacteria</taxon>
        <taxon>Pseudomonadati</taxon>
        <taxon>Bacteroidota</taxon>
        <taxon>Flavobacteriia</taxon>
        <taxon>Flavobacteriales</taxon>
        <taxon>Flavobacteriaceae</taxon>
        <taxon>Sinomicrobium</taxon>
    </lineage>
</organism>
<comment type="caution">
    <text evidence="6">The sequence shown here is derived from an EMBL/GenBank/DDBJ whole genome shotgun (WGS) entry which is preliminary data.</text>
</comment>
<keyword evidence="2" id="KW-0813">Transport</keyword>
<evidence type="ECO:0000256" key="4">
    <source>
        <dbReference type="ARBA" id="ARBA00023065"/>
    </source>
</evidence>
<dbReference type="PANTHER" id="PTHR42771">
    <property type="entry name" value="IRON(3+)-HYDROXAMATE IMPORT ATP-BINDING PROTEIN FHUC"/>
    <property type="match status" value="1"/>
</dbReference>
<dbReference type="AlphaFoldDB" id="A0A3N0E7U6"/>
<dbReference type="InterPro" id="IPR051535">
    <property type="entry name" value="Siderophore_ABC-ATPase"/>
</dbReference>
<dbReference type="GO" id="GO:0005886">
    <property type="term" value="C:plasma membrane"/>
    <property type="evidence" value="ECO:0007669"/>
    <property type="project" value="UniProtKB-SubCell"/>
</dbReference>
<accession>A0A3N0E7U6</accession>
<dbReference type="InterPro" id="IPR027417">
    <property type="entry name" value="P-loop_NTPase"/>
</dbReference>
<dbReference type="GO" id="GO:0006811">
    <property type="term" value="P:monoatomic ion transport"/>
    <property type="evidence" value="ECO:0007669"/>
    <property type="project" value="UniProtKB-KW"/>
</dbReference>
<evidence type="ECO:0000256" key="5">
    <source>
        <dbReference type="ARBA" id="ARBA00023136"/>
    </source>
</evidence>
<dbReference type="Gene3D" id="3.40.50.300">
    <property type="entry name" value="P-loop containing nucleotide triphosphate hydrolases"/>
    <property type="match status" value="1"/>
</dbReference>
<keyword evidence="5" id="KW-0472">Membrane</keyword>
<gene>
    <name evidence="6" type="ORF">ED312_14465</name>
</gene>
<comment type="subcellular location">
    <subcellularLocation>
        <location evidence="1">Cell membrane</location>
        <topology evidence="1">Peripheral membrane protein</topology>
    </subcellularLocation>
</comment>
<evidence type="ECO:0000256" key="2">
    <source>
        <dbReference type="ARBA" id="ARBA00022448"/>
    </source>
</evidence>